<dbReference type="InterPro" id="IPR039426">
    <property type="entry name" value="TonB-dep_rcpt-like"/>
</dbReference>
<dbReference type="InterPro" id="IPR037066">
    <property type="entry name" value="Plug_dom_sf"/>
</dbReference>
<evidence type="ECO:0000256" key="4">
    <source>
        <dbReference type="ARBA" id="ARBA00022692"/>
    </source>
</evidence>
<dbReference type="Pfam" id="PF13715">
    <property type="entry name" value="CarbopepD_reg_2"/>
    <property type="match status" value="1"/>
</dbReference>
<dbReference type="SUPFAM" id="SSF49464">
    <property type="entry name" value="Carboxypeptidase regulatory domain-like"/>
    <property type="match status" value="1"/>
</dbReference>
<keyword evidence="7 8" id="KW-0998">Cell outer membrane</keyword>
<evidence type="ECO:0000313" key="14">
    <source>
        <dbReference type="Proteomes" id="UP000636010"/>
    </source>
</evidence>
<evidence type="ECO:0000259" key="12">
    <source>
        <dbReference type="Pfam" id="PF07715"/>
    </source>
</evidence>
<comment type="similarity">
    <text evidence="8 9">Belongs to the TonB-dependent receptor family.</text>
</comment>
<dbReference type="Proteomes" id="UP000636010">
    <property type="component" value="Unassembled WGS sequence"/>
</dbReference>
<organism evidence="13 14">
    <name type="scientific">Marivirga lumbricoides</name>
    <dbReference type="NCBI Taxonomy" id="1046115"/>
    <lineage>
        <taxon>Bacteria</taxon>
        <taxon>Pseudomonadati</taxon>
        <taxon>Bacteroidota</taxon>
        <taxon>Cytophagia</taxon>
        <taxon>Cytophagales</taxon>
        <taxon>Marivirgaceae</taxon>
        <taxon>Marivirga</taxon>
    </lineage>
</organism>
<evidence type="ECO:0000256" key="6">
    <source>
        <dbReference type="ARBA" id="ARBA00023136"/>
    </source>
</evidence>
<keyword evidence="2 8" id="KW-0813">Transport</keyword>
<evidence type="ECO:0000256" key="7">
    <source>
        <dbReference type="ARBA" id="ARBA00023237"/>
    </source>
</evidence>
<protein>
    <submittedName>
        <fullName evidence="13">SusC/RagA family TonB-linked outer membrane protein</fullName>
    </submittedName>
</protein>
<gene>
    <name evidence="13" type="ORF">GCM10011506_42290</name>
</gene>
<keyword evidence="3 8" id="KW-1134">Transmembrane beta strand</keyword>
<dbReference type="Pfam" id="PF07715">
    <property type="entry name" value="Plug"/>
    <property type="match status" value="1"/>
</dbReference>
<dbReference type="InterPro" id="IPR036942">
    <property type="entry name" value="Beta-barrel_TonB_sf"/>
</dbReference>
<sequence>MYLKTKLAKIAFVLAMLISWSEVFSGSNQLFAKDTFKNESFTNNGFKNSILSEQQVVSGTVTDETGEPLPGASVMEKGTNNGAITDIDGNYTIEVTDGATLVISFIGFATQEISVNGRTQVDVQLNPDIALLDGVVVVGYGVQKKSDITGSIASVSDENFNKGVVANPGQLLQGKVTGVNVTSVSGEPGASQNIIIRGMGSLRSGTTPLYVVDGFVIDNTSTGVSSNPLNFINPQDIASIDVLKDASAAAIYGARAANGVIVITTKKGKDGKSEVNLSLSTAVSQLANKMDVFSASEFRSNVPAVGGTLLNGGANTDWQDELTRTAISKNVNLSMSGGSNNKFTYFVSTGVDDQEGIFENSSLTRYSGRVNLNQRALNDRFKVDFNMTGSRIVNNRPDIGAMTVDMLQLNPTIPVYTDGKPTLFDDRLNPLVRNQIYTDLANSNRILANIAPSIEFVKGLTYKLNLGVDYNSTERDVQVNPYPLLESLVEGTLSTSFTTNRNTLVENTLTYAYDRDVHNITFLAGHSYQEIYVQQKSFDLKGFADNGIDPRFQDQISSQENPTTFNSFAFKNELQSYFGRVNYSYDDKYLLTATMRADGSSKFGANNKYGYFPSVALGWNMINESFLSNSSFVSNLKVRASWGQTGNQEGIDNKVSLASYVDSKGDNDTYPLNPDGATIDAYPFGTVPVRTANPNLKWEVSTQTNVGVDFGFLNNRLSGTLDYFNKVTSDVVLFSNRIDPVQPTQKIWTNIADMEIRNSGVELALDYRNMISEDFTVNIGGNISYTKNEVVNSQYEVLTTGAAQGAGQTGATINGYLNGEPVGAFYMKEFLGIGEDGLNRYRDVTGDGEILDNDRVVVGSALPDIIYAFYFKVNYKQFDLGVNFNGVSGNKIYNHTAMSLFTKGQLSRNLNTTNYATEFPNEDNSNSNEVSTRYLEDGSFLRLNNATLGYNLNPKNIGLGELISNIRLSVTGQNLFVLTDYSGFDPEINTGNTIDGIQTFGIDRFTYPSPRTFLVGLNVTF</sequence>
<dbReference type="InterPro" id="IPR008969">
    <property type="entry name" value="CarboxyPept-like_regulatory"/>
</dbReference>
<dbReference type="SUPFAM" id="SSF56935">
    <property type="entry name" value="Porins"/>
    <property type="match status" value="1"/>
</dbReference>
<dbReference type="InterPro" id="IPR023996">
    <property type="entry name" value="TonB-dep_OMP_SusC/RagA"/>
</dbReference>
<keyword evidence="10" id="KW-0732">Signal</keyword>
<evidence type="ECO:0000313" key="13">
    <source>
        <dbReference type="EMBL" id="GGC52187.1"/>
    </source>
</evidence>
<keyword evidence="6 8" id="KW-0472">Membrane</keyword>
<dbReference type="Gene3D" id="2.60.40.1120">
    <property type="entry name" value="Carboxypeptidase-like, regulatory domain"/>
    <property type="match status" value="1"/>
</dbReference>
<dbReference type="Pfam" id="PF00593">
    <property type="entry name" value="TonB_dep_Rec_b-barrel"/>
    <property type="match status" value="1"/>
</dbReference>
<proteinExistence type="inferred from homology"/>
<feature type="chain" id="PRO_5045041893" evidence="10">
    <location>
        <begin position="26"/>
        <end position="1021"/>
    </location>
</feature>
<dbReference type="RefSeq" id="WP_229712685.1">
    <property type="nucleotide sequence ID" value="NZ_BAABHU010000016.1"/>
</dbReference>
<evidence type="ECO:0000256" key="10">
    <source>
        <dbReference type="SAM" id="SignalP"/>
    </source>
</evidence>
<dbReference type="NCBIfam" id="TIGR04056">
    <property type="entry name" value="OMP_RagA_SusC"/>
    <property type="match status" value="1"/>
</dbReference>
<feature type="domain" description="TonB-dependent receptor-like beta-barrel" evidence="11">
    <location>
        <begin position="455"/>
        <end position="975"/>
    </location>
</feature>
<evidence type="ECO:0000256" key="2">
    <source>
        <dbReference type="ARBA" id="ARBA00022448"/>
    </source>
</evidence>
<dbReference type="NCBIfam" id="TIGR04057">
    <property type="entry name" value="SusC_RagA_signa"/>
    <property type="match status" value="1"/>
</dbReference>
<dbReference type="InterPro" id="IPR023997">
    <property type="entry name" value="TonB-dep_OMP_SusC/RagA_CS"/>
</dbReference>
<keyword evidence="4 8" id="KW-0812">Transmembrane</keyword>
<feature type="domain" description="TonB-dependent receptor plug" evidence="12">
    <location>
        <begin position="145"/>
        <end position="260"/>
    </location>
</feature>
<keyword evidence="5 9" id="KW-0798">TonB box</keyword>
<evidence type="ECO:0000256" key="1">
    <source>
        <dbReference type="ARBA" id="ARBA00004571"/>
    </source>
</evidence>
<keyword evidence="14" id="KW-1185">Reference proteome</keyword>
<reference evidence="14" key="1">
    <citation type="journal article" date="2019" name="Int. J. Syst. Evol. Microbiol.">
        <title>The Global Catalogue of Microorganisms (GCM) 10K type strain sequencing project: providing services to taxonomists for standard genome sequencing and annotation.</title>
        <authorList>
            <consortium name="The Broad Institute Genomics Platform"/>
            <consortium name="The Broad Institute Genome Sequencing Center for Infectious Disease"/>
            <person name="Wu L."/>
            <person name="Ma J."/>
        </authorList>
    </citation>
    <scope>NUCLEOTIDE SEQUENCE [LARGE SCALE GENOMIC DNA]</scope>
    <source>
        <strain evidence="14">CGMCC 1.10832</strain>
    </source>
</reference>
<accession>A0ABQ1N651</accession>
<dbReference type="PROSITE" id="PS52016">
    <property type="entry name" value="TONB_DEPENDENT_REC_3"/>
    <property type="match status" value="1"/>
</dbReference>
<feature type="signal peptide" evidence="10">
    <location>
        <begin position="1"/>
        <end position="25"/>
    </location>
</feature>
<evidence type="ECO:0000256" key="9">
    <source>
        <dbReference type="RuleBase" id="RU003357"/>
    </source>
</evidence>
<dbReference type="Gene3D" id="2.40.170.20">
    <property type="entry name" value="TonB-dependent receptor, beta-barrel domain"/>
    <property type="match status" value="1"/>
</dbReference>
<dbReference type="EMBL" id="BMEC01000016">
    <property type="protein sequence ID" value="GGC52187.1"/>
    <property type="molecule type" value="Genomic_DNA"/>
</dbReference>
<dbReference type="InterPro" id="IPR000531">
    <property type="entry name" value="Beta-barrel_TonB"/>
</dbReference>
<evidence type="ECO:0000259" key="11">
    <source>
        <dbReference type="Pfam" id="PF00593"/>
    </source>
</evidence>
<evidence type="ECO:0000256" key="3">
    <source>
        <dbReference type="ARBA" id="ARBA00022452"/>
    </source>
</evidence>
<dbReference type="InterPro" id="IPR012910">
    <property type="entry name" value="Plug_dom"/>
</dbReference>
<evidence type="ECO:0000256" key="5">
    <source>
        <dbReference type="ARBA" id="ARBA00023077"/>
    </source>
</evidence>
<name>A0ABQ1N651_9BACT</name>
<comment type="subcellular location">
    <subcellularLocation>
        <location evidence="1 8">Cell outer membrane</location>
        <topology evidence="1 8">Multi-pass membrane protein</topology>
    </subcellularLocation>
</comment>
<dbReference type="Gene3D" id="2.170.130.10">
    <property type="entry name" value="TonB-dependent receptor, plug domain"/>
    <property type="match status" value="1"/>
</dbReference>
<comment type="caution">
    <text evidence="13">The sequence shown here is derived from an EMBL/GenBank/DDBJ whole genome shotgun (WGS) entry which is preliminary data.</text>
</comment>
<evidence type="ECO:0000256" key="8">
    <source>
        <dbReference type="PROSITE-ProRule" id="PRU01360"/>
    </source>
</evidence>